<reference evidence="1 2" key="1">
    <citation type="submission" date="2020-02" db="EMBL/GenBank/DDBJ databases">
        <title>Genome sequence of the type strain DSM 27180 of Arthrobacter silviterrae.</title>
        <authorList>
            <person name="Gao J."/>
            <person name="Sun J."/>
        </authorList>
    </citation>
    <scope>NUCLEOTIDE SEQUENCE [LARGE SCALE GENOMIC DNA]</scope>
    <source>
        <strain evidence="1 2">DSM 27180</strain>
    </source>
</reference>
<dbReference type="EMBL" id="JAAKZI010000010">
    <property type="protein sequence ID" value="NGN83328.1"/>
    <property type="molecule type" value="Genomic_DNA"/>
</dbReference>
<dbReference type="RefSeq" id="WP_165181437.1">
    <property type="nucleotide sequence ID" value="NZ_JAAKZI010000010.1"/>
</dbReference>
<gene>
    <name evidence="1" type="ORF">G6N77_07620</name>
</gene>
<name>A0ABX0DG63_9MICC</name>
<organism evidence="1 2">
    <name type="scientific">Arthrobacter silviterrae</name>
    <dbReference type="NCBI Taxonomy" id="2026658"/>
    <lineage>
        <taxon>Bacteria</taxon>
        <taxon>Bacillati</taxon>
        <taxon>Actinomycetota</taxon>
        <taxon>Actinomycetes</taxon>
        <taxon>Micrococcales</taxon>
        <taxon>Micrococcaceae</taxon>
        <taxon>Arthrobacter</taxon>
    </lineage>
</organism>
<evidence type="ECO:0008006" key="3">
    <source>
        <dbReference type="Google" id="ProtNLM"/>
    </source>
</evidence>
<evidence type="ECO:0000313" key="2">
    <source>
        <dbReference type="Proteomes" id="UP000479226"/>
    </source>
</evidence>
<sequence length="208" mass="21720">MAHWQETLAVWGPAWAAVRDLEGSAEDGSVVITGAVPERLAPWPGDGARAHAASFPPGTVLSLVTEDAAAAREFAGPLGFRETGALVLLTAQTDDLDLVPSLPADAYVAEAPMENYDAVEVALFDRPVADGRIKLEDGLGVLGNLTVDDGHDELVVAFEQAMVAALGDEAFLHGADVLYLVADAAQAARFAAVEGWSKAAEIISFTKP</sequence>
<accession>A0ABX0DG63</accession>
<protein>
    <recommendedName>
        <fullName evidence="3">HutD family protein</fullName>
    </recommendedName>
</protein>
<evidence type="ECO:0000313" key="1">
    <source>
        <dbReference type="EMBL" id="NGN83328.1"/>
    </source>
</evidence>
<comment type="caution">
    <text evidence="1">The sequence shown here is derived from an EMBL/GenBank/DDBJ whole genome shotgun (WGS) entry which is preliminary data.</text>
</comment>
<keyword evidence="2" id="KW-1185">Reference proteome</keyword>
<proteinExistence type="predicted"/>
<dbReference type="Proteomes" id="UP000479226">
    <property type="component" value="Unassembled WGS sequence"/>
</dbReference>